<dbReference type="Pfam" id="PF09828">
    <property type="entry name" value="ChrB_C"/>
    <property type="match status" value="1"/>
</dbReference>
<feature type="domain" description="ChrB N-terminal" evidence="2">
    <location>
        <begin position="20"/>
        <end position="113"/>
    </location>
</feature>
<feature type="domain" description="ChrB C-terminal" evidence="1">
    <location>
        <begin position="182"/>
        <end position="310"/>
    </location>
</feature>
<dbReference type="EMBL" id="FOGD01000009">
    <property type="protein sequence ID" value="SER52824.1"/>
    <property type="molecule type" value="Genomic_DNA"/>
</dbReference>
<dbReference type="STRING" id="180197.SAMN02982919_02554"/>
<gene>
    <name evidence="3" type="ORF">SAMN02982919_02554</name>
</gene>
<dbReference type="AlphaFoldDB" id="A0A1H9PXB3"/>
<name>A0A1H9PXB3_9BURK</name>
<dbReference type="Pfam" id="PF20229">
    <property type="entry name" value="ChrB_N"/>
    <property type="match status" value="1"/>
</dbReference>
<proteinExistence type="predicted"/>
<sequence length="317" mass="35330">MLKKWLVLTATLPTNPSGLRVRVWRSLKATGAGTLREGVYVLPEHASTAPALWALERTIAEAGAQAHMLVVEARDDVQERTFCTLFDRSEHYTELLQTIKEARAAIRKSTEVQLHKLLRGLDQQLQSIQANDFFPGKESQKAKEAMAALRREVELHLSPDEPGSIGTVIQPLNTADYQRRIWATRQRPWVDRLGTAWLVKRFVDKQPTFIWLSEPKKCPKSALGYDFDGAAFTHVDGKVTFEVVAQSFGLLKDPALQRLAGLVHYIDIGGIPADEAPGFEMLIRGLQAQHADDDALLAAALPAFDAYYAAMQVSHDH</sequence>
<dbReference type="InterPro" id="IPR018634">
    <property type="entry name" value="ChrB_C"/>
</dbReference>
<evidence type="ECO:0000259" key="1">
    <source>
        <dbReference type="Pfam" id="PF09828"/>
    </source>
</evidence>
<reference evidence="3 4" key="1">
    <citation type="submission" date="2016-10" db="EMBL/GenBank/DDBJ databases">
        <authorList>
            <person name="de Groot N.N."/>
        </authorList>
    </citation>
    <scope>NUCLEOTIDE SEQUENCE [LARGE SCALE GENOMIC DNA]</scope>
    <source>
        <strain evidence="3 4">ATCC 35958</strain>
    </source>
</reference>
<evidence type="ECO:0000313" key="4">
    <source>
        <dbReference type="Proteomes" id="UP000199766"/>
    </source>
</evidence>
<accession>A0A1H9PXB3</accession>
<dbReference type="OrthoDB" id="6605953at2"/>
<dbReference type="InterPro" id="IPR046858">
    <property type="entry name" value="ChrB_N"/>
</dbReference>
<protein>
    <recommendedName>
        <fullName evidence="5">Chromate resistance exported protein</fullName>
    </recommendedName>
</protein>
<evidence type="ECO:0000259" key="2">
    <source>
        <dbReference type="Pfam" id="PF20229"/>
    </source>
</evidence>
<keyword evidence="4" id="KW-1185">Reference proteome</keyword>
<evidence type="ECO:0008006" key="5">
    <source>
        <dbReference type="Google" id="ProtNLM"/>
    </source>
</evidence>
<evidence type="ECO:0000313" key="3">
    <source>
        <dbReference type="EMBL" id="SER52824.1"/>
    </source>
</evidence>
<dbReference type="Proteomes" id="UP000199766">
    <property type="component" value="Unassembled WGS sequence"/>
</dbReference>
<organism evidence="3 4">
    <name type="scientific">Giesbergeria anulus</name>
    <dbReference type="NCBI Taxonomy" id="180197"/>
    <lineage>
        <taxon>Bacteria</taxon>
        <taxon>Pseudomonadati</taxon>
        <taxon>Pseudomonadota</taxon>
        <taxon>Betaproteobacteria</taxon>
        <taxon>Burkholderiales</taxon>
        <taxon>Comamonadaceae</taxon>
        <taxon>Giesbergeria</taxon>
    </lineage>
</organism>
<dbReference type="RefSeq" id="WP_091458242.1">
    <property type="nucleotide sequence ID" value="NZ_FOGD01000009.1"/>
</dbReference>